<keyword evidence="3" id="KW-1185">Reference proteome</keyword>
<evidence type="ECO:0000313" key="2">
    <source>
        <dbReference type="EMBL" id="KAL0952459.1"/>
    </source>
</evidence>
<feature type="chain" id="PRO_5046812989" description="Cyanovirin-N domain-containing protein" evidence="1">
    <location>
        <begin position="18"/>
        <end position="137"/>
    </location>
</feature>
<dbReference type="EMBL" id="JASNQZ010000010">
    <property type="protein sequence ID" value="KAL0952459.1"/>
    <property type="molecule type" value="Genomic_DNA"/>
</dbReference>
<feature type="signal peptide" evidence="1">
    <location>
        <begin position="1"/>
        <end position="17"/>
    </location>
</feature>
<proteinExistence type="predicted"/>
<reference evidence="3" key="1">
    <citation type="submission" date="2024-06" db="EMBL/GenBank/DDBJ databases">
        <title>Multi-omics analyses provide insights into the biosynthesis of the anticancer antibiotic pleurotin in Hohenbuehelia grisea.</title>
        <authorList>
            <person name="Weaver J.A."/>
            <person name="Alberti F."/>
        </authorList>
    </citation>
    <scope>NUCLEOTIDE SEQUENCE [LARGE SCALE GENOMIC DNA]</scope>
    <source>
        <strain evidence="3">T-177</strain>
    </source>
</reference>
<evidence type="ECO:0008006" key="4">
    <source>
        <dbReference type="Google" id="ProtNLM"/>
    </source>
</evidence>
<name>A0ABR3J9W1_9AGAR</name>
<gene>
    <name evidence="2" type="ORF">HGRIS_006727</name>
</gene>
<keyword evidence="1" id="KW-0732">Signal</keyword>
<evidence type="ECO:0000313" key="3">
    <source>
        <dbReference type="Proteomes" id="UP001556367"/>
    </source>
</evidence>
<sequence length="137" mass="14883">MLVSFSFALTLIASVTAAVIEVREPALLEKRQVLTVIMCKDLNLQPGSTGGCTSVTTANGGCYADLRLLSQDGGNWNDKVTSAAVASEVNDRSFSCYLFADLNCTGRSLRINFNEAIRDLRTRGFDDITTSVKCQYN</sequence>
<dbReference type="Proteomes" id="UP001556367">
    <property type="component" value="Unassembled WGS sequence"/>
</dbReference>
<accession>A0ABR3J9W1</accession>
<comment type="caution">
    <text evidence="2">The sequence shown here is derived from an EMBL/GenBank/DDBJ whole genome shotgun (WGS) entry which is preliminary data.</text>
</comment>
<evidence type="ECO:0000256" key="1">
    <source>
        <dbReference type="SAM" id="SignalP"/>
    </source>
</evidence>
<organism evidence="2 3">
    <name type="scientific">Hohenbuehelia grisea</name>
    <dbReference type="NCBI Taxonomy" id="104357"/>
    <lineage>
        <taxon>Eukaryota</taxon>
        <taxon>Fungi</taxon>
        <taxon>Dikarya</taxon>
        <taxon>Basidiomycota</taxon>
        <taxon>Agaricomycotina</taxon>
        <taxon>Agaricomycetes</taxon>
        <taxon>Agaricomycetidae</taxon>
        <taxon>Agaricales</taxon>
        <taxon>Pleurotineae</taxon>
        <taxon>Pleurotaceae</taxon>
        <taxon>Hohenbuehelia</taxon>
    </lineage>
</organism>
<protein>
    <recommendedName>
        <fullName evidence="4">Cyanovirin-N domain-containing protein</fullName>
    </recommendedName>
</protein>
<dbReference type="Gene3D" id="2.60.20.10">
    <property type="entry name" value="Crystallins"/>
    <property type="match status" value="1"/>
</dbReference>